<sequence length="265" mass="28752">MTVTANVEDALSTVGVTVPDADAAANFFASLLGANRVVRYPGRVSVPIGLSGVVDFVSADWPHQPPPRLVDIGTNHLCFTVGDIELAVSYLDSRSDVTVLGDVIEVPEGPIAGNKWVYFRSPWGDLFELQQWPEEPGYFHETQARLHHRREDIASALLPTCRGLDHTGYSVPDLDAAIARLVTAHSGTEVLRTDIAADRGFMTAQFDLDVEGTSRMAMVSVGDLNIELFEHHIGRQEAPRPLTANGGNFLTFRHGGAARLIPSSL</sequence>
<organism evidence="3 6">
    <name type="scientific">Rhodococcus erythropolis</name>
    <name type="common">Arthrobacter picolinophilus</name>
    <dbReference type="NCBI Taxonomy" id="1833"/>
    <lineage>
        <taxon>Bacteria</taxon>
        <taxon>Bacillati</taxon>
        <taxon>Actinomycetota</taxon>
        <taxon>Actinomycetes</taxon>
        <taxon>Mycobacteriales</taxon>
        <taxon>Nocardiaceae</taxon>
        <taxon>Rhodococcus</taxon>
        <taxon>Rhodococcus erythropolis group</taxon>
    </lineage>
</organism>
<dbReference type="GO" id="GO:0046872">
    <property type="term" value="F:metal ion binding"/>
    <property type="evidence" value="ECO:0007669"/>
    <property type="project" value="UniProtKB-KW"/>
</dbReference>
<dbReference type="Gene3D" id="3.10.180.10">
    <property type="entry name" value="2,3-Dihydroxybiphenyl 1,2-Dioxygenase, domain 1"/>
    <property type="match status" value="2"/>
</dbReference>
<name>A0A0E4ABU4_RHOER</name>
<dbReference type="Pfam" id="PF00903">
    <property type="entry name" value="Glyoxalase"/>
    <property type="match status" value="1"/>
</dbReference>
<dbReference type="GO" id="GO:0046491">
    <property type="term" value="P:L-methylmalonyl-CoA metabolic process"/>
    <property type="evidence" value="ECO:0007669"/>
    <property type="project" value="TreeGrafter"/>
</dbReference>
<dbReference type="KEGG" id="reb:XU06_26200"/>
<evidence type="ECO:0000259" key="2">
    <source>
        <dbReference type="PROSITE" id="PS51819"/>
    </source>
</evidence>
<dbReference type="InterPro" id="IPR037523">
    <property type="entry name" value="VOC_core"/>
</dbReference>
<protein>
    <recommendedName>
        <fullName evidence="2">VOC domain-containing protein</fullName>
    </recommendedName>
</protein>
<dbReference type="GO" id="GO:0004493">
    <property type="term" value="F:methylmalonyl-CoA epimerase activity"/>
    <property type="evidence" value="ECO:0007669"/>
    <property type="project" value="TreeGrafter"/>
</dbReference>
<dbReference type="PANTHER" id="PTHR43048:SF6">
    <property type="entry name" value="BLR8189 PROTEIN"/>
    <property type="match status" value="1"/>
</dbReference>
<dbReference type="AlphaFoldDB" id="A0A0E4ABU4"/>
<keyword evidence="1" id="KW-0479">Metal-binding</keyword>
<evidence type="ECO:0000313" key="4">
    <source>
        <dbReference type="EMBL" id="MBH5142697.1"/>
    </source>
</evidence>
<reference evidence="3 6" key="1">
    <citation type="journal article" date="2017" name="Poromechanics V (2013)">
        <title>Genomic Characterization of the Arsenic-Tolerant Actinobacterium, &lt;i&gt;Rhodococcus erythropolis&lt;/i&gt; S43.</title>
        <authorList>
            <person name="Retamal-Morales G."/>
            <person name="Mehnert M."/>
            <person name="Schwabe R."/>
            <person name="Tischler D."/>
            <person name="Schloemann M."/>
            <person name="Levican G.J."/>
        </authorList>
    </citation>
    <scope>NUCLEOTIDE SEQUENCE [LARGE SCALE GENOMIC DNA]</scope>
    <source>
        <strain evidence="3 6">S43</strain>
    </source>
</reference>
<evidence type="ECO:0000313" key="5">
    <source>
        <dbReference type="EMBL" id="WGV49079.2"/>
    </source>
</evidence>
<dbReference type="EMBL" id="MRBO01000309">
    <property type="protein sequence ID" value="KAB2585574.1"/>
    <property type="molecule type" value="Genomic_DNA"/>
</dbReference>
<dbReference type="InterPro" id="IPR004360">
    <property type="entry name" value="Glyas_Fos-R_dOase_dom"/>
</dbReference>
<dbReference type="Proteomes" id="UP001230933">
    <property type="component" value="Chromosome"/>
</dbReference>
<dbReference type="InterPro" id="IPR051785">
    <property type="entry name" value="MMCE/EMCE_epimerase"/>
</dbReference>
<dbReference type="EMBL" id="JAECSB010000029">
    <property type="protein sequence ID" value="MBH5142697.1"/>
    <property type="molecule type" value="Genomic_DNA"/>
</dbReference>
<dbReference type="OMA" id="HHRREDI"/>
<evidence type="ECO:0000313" key="6">
    <source>
        <dbReference type="Proteomes" id="UP000325576"/>
    </source>
</evidence>
<dbReference type="EMBL" id="CP124545">
    <property type="protein sequence ID" value="WGV49079.2"/>
    <property type="molecule type" value="Genomic_DNA"/>
</dbReference>
<evidence type="ECO:0000256" key="1">
    <source>
        <dbReference type="ARBA" id="ARBA00022723"/>
    </source>
</evidence>
<gene>
    <name evidence="3" type="ORF">BS297_09705</name>
    <name evidence="4" type="ORF">I3517_08705</name>
    <name evidence="5" type="ORF">QIE55_26710</name>
</gene>
<feature type="domain" description="VOC" evidence="2">
    <location>
        <begin position="10"/>
        <end position="132"/>
    </location>
</feature>
<dbReference type="SUPFAM" id="SSF54593">
    <property type="entry name" value="Glyoxalase/Bleomycin resistance protein/Dihydroxybiphenyl dioxygenase"/>
    <property type="match status" value="1"/>
</dbReference>
<accession>A0A0E4ABU4</accession>
<dbReference type="RefSeq" id="WP_019745657.1">
    <property type="nucleotide sequence ID" value="NZ_BHXB01000001.1"/>
</dbReference>
<evidence type="ECO:0000313" key="3">
    <source>
        <dbReference type="EMBL" id="KAB2585574.1"/>
    </source>
</evidence>
<evidence type="ECO:0000313" key="7">
    <source>
        <dbReference type="Proteomes" id="UP000627573"/>
    </source>
</evidence>
<reference evidence="4 7" key="2">
    <citation type="submission" date="2020-12" db="EMBL/GenBank/DDBJ databases">
        <title>Draft genome sequence of furan degrading bacterial strain FUR100.</title>
        <authorList>
            <person name="Woiski C."/>
        </authorList>
    </citation>
    <scope>NUCLEOTIDE SEQUENCE [LARGE SCALE GENOMIC DNA]</scope>
    <source>
        <strain evidence="4 7">FUR100</strain>
    </source>
</reference>
<keyword evidence="7" id="KW-1185">Reference proteome</keyword>
<dbReference type="GeneID" id="57484707"/>
<dbReference type="InterPro" id="IPR029068">
    <property type="entry name" value="Glyas_Bleomycin-R_OHBP_Dase"/>
</dbReference>
<dbReference type="Proteomes" id="UP000627573">
    <property type="component" value="Unassembled WGS sequence"/>
</dbReference>
<reference evidence="5" key="3">
    <citation type="submission" date="2023-08" db="EMBL/GenBank/DDBJ databases">
        <title>Isolation and Characterization of Rhodococcus erythropolis MGMM8.</title>
        <authorList>
            <person name="Diabankana R.G.C."/>
            <person name="Afordoanyi D.M."/>
            <person name="Validov S.Z."/>
        </authorList>
    </citation>
    <scope>NUCLEOTIDE SEQUENCE</scope>
    <source>
        <strain evidence="5">MGMM8</strain>
    </source>
</reference>
<dbReference type="Proteomes" id="UP000325576">
    <property type="component" value="Unassembled WGS sequence"/>
</dbReference>
<dbReference type="PROSITE" id="PS51819">
    <property type="entry name" value="VOC"/>
    <property type="match status" value="1"/>
</dbReference>
<dbReference type="PANTHER" id="PTHR43048">
    <property type="entry name" value="METHYLMALONYL-COA EPIMERASE"/>
    <property type="match status" value="1"/>
</dbReference>
<proteinExistence type="predicted"/>